<sequence length="200" mass="22991">MQNNQSHQVLNTKCFPEYKNTFTEKCERLEQEIQSREEVPEEDDEIVIFRKITNAFGKLTTSASSITKGSTTGKKKTPFRKKLDEQDVFVEYEKKNVAEIDDIRQKVKNLEEQVKTLWGKVDGKTSADMTEKNGVKSPRLAEESTGKLKEIEKSSSQMIALLQAEVDCQEAVKECYSKSRQLEQKMLKDLFDLIVSLELK</sequence>
<keyword evidence="2" id="KW-1185">Reference proteome</keyword>
<dbReference type="EMBL" id="AJVK01015149">
    <property type="status" value="NOT_ANNOTATED_CDS"/>
    <property type="molecule type" value="Genomic_DNA"/>
</dbReference>
<organism evidence="1 2">
    <name type="scientific">Phlebotomus papatasi</name>
    <name type="common">Sandfly</name>
    <dbReference type="NCBI Taxonomy" id="29031"/>
    <lineage>
        <taxon>Eukaryota</taxon>
        <taxon>Metazoa</taxon>
        <taxon>Ecdysozoa</taxon>
        <taxon>Arthropoda</taxon>
        <taxon>Hexapoda</taxon>
        <taxon>Insecta</taxon>
        <taxon>Pterygota</taxon>
        <taxon>Neoptera</taxon>
        <taxon>Endopterygota</taxon>
        <taxon>Diptera</taxon>
        <taxon>Nematocera</taxon>
        <taxon>Psychodoidea</taxon>
        <taxon>Psychodidae</taxon>
        <taxon>Phlebotomus</taxon>
        <taxon>Phlebotomus</taxon>
    </lineage>
</organism>
<reference evidence="1" key="1">
    <citation type="submission" date="2022-08" db="UniProtKB">
        <authorList>
            <consortium name="EnsemblMetazoa"/>
        </authorList>
    </citation>
    <scope>IDENTIFICATION</scope>
    <source>
        <strain evidence="1">Israel</strain>
    </source>
</reference>
<evidence type="ECO:0000313" key="2">
    <source>
        <dbReference type="Proteomes" id="UP000092462"/>
    </source>
</evidence>
<dbReference type="VEuPathDB" id="VectorBase:PPAI006926"/>
<name>A0A1B0DFW5_PHLPP</name>
<protein>
    <submittedName>
        <fullName evidence="1">Uncharacterized protein</fullName>
    </submittedName>
</protein>
<dbReference type="EnsemblMetazoa" id="PPAI006926-RA">
    <property type="protein sequence ID" value="PPAI006926-PA"/>
    <property type="gene ID" value="PPAI006926"/>
</dbReference>
<dbReference type="AlphaFoldDB" id="A0A1B0DFW5"/>
<proteinExistence type="predicted"/>
<accession>A0A1B0DFW5</accession>
<dbReference type="Proteomes" id="UP000092462">
    <property type="component" value="Unassembled WGS sequence"/>
</dbReference>
<evidence type="ECO:0000313" key="1">
    <source>
        <dbReference type="EnsemblMetazoa" id="PPAI006926-PA"/>
    </source>
</evidence>